<keyword evidence="6 8" id="KW-1133">Transmembrane helix</keyword>
<evidence type="ECO:0000256" key="2">
    <source>
        <dbReference type="ARBA" id="ARBA00022603"/>
    </source>
</evidence>
<dbReference type="InterPro" id="IPR050368">
    <property type="entry name" value="ClC-type_chloride_channel"/>
</dbReference>
<feature type="transmembrane region" description="Helical" evidence="8">
    <location>
        <begin position="92"/>
        <end position="113"/>
    </location>
</feature>
<evidence type="ECO:0000313" key="11">
    <source>
        <dbReference type="Proteomes" id="UP001530400"/>
    </source>
</evidence>
<evidence type="ECO:0000256" key="7">
    <source>
        <dbReference type="ARBA" id="ARBA00023136"/>
    </source>
</evidence>
<organism evidence="10 11">
    <name type="scientific">Cyclotella atomus</name>
    <dbReference type="NCBI Taxonomy" id="382360"/>
    <lineage>
        <taxon>Eukaryota</taxon>
        <taxon>Sar</taxon>
        <taxon>Stramenopiles</taxon>
        <taxon>Ochrophyta</taxon>
        <taxon>Bacillariophyta</taxon>
        <taxon>Coscinodiscophyceae</taxon>
        <taxon>Thalassiosirophycidae</taxon>
        <taxon>Stephanodiscales</taxon>
        <taxon>Stephanodiscaceae</taxon>
        <taxon>Cyclotella</taxon>
    </lineage>
</organism>
<gene>
    <name evidence="10" type="ORF">ACHAWO_002482</name>
</gene>
<keyword evidence="3" id="KW-0808">Transferase</keyword>
<comment type="caution">
    <text evidence="10">The sequence shown here is derived from an EMBL/GenBank/DDBJ whole genome shotgun (WGS) entry which is preliminary data.</text>
</comment>
<dbReference type="GO" id="GO:0016020">
    <property type="term" value="C:membrane"/>
    <property type="evidence" value="ECO:0007669"/>
    <property type="project" value="UniProtKB-SubCell"/>
</dbReference>
<keyword evidence="11" id="KW-1185">Reference proteome</keyword>
<feature type="transmembrane region" description="Helical" evidence="8">
    <location>
        <begin position="517"/>
        <end position="536"/>
    </location>
</feature>
<dbReference type="SUPFAM" id="SSF81340">
    <property type="entry name" value="Clc chloride channel"/>
    <property type="match status" value="1"/>
</dbReference>
<sequence length="589" mass="62320">MMAMKQLALAITSLATVTLYHAGSANALLVGPPCQNLSFRFWPSLATHRDVQRQLPHVACKTVRFSAVPSDEAESSTATTKTLSTLTSTTEVHVPLSLTLATGIVSTLLGFVYSRCMKSGFKLFWKTIPSNILNSSSKNYFFKFIQTYPAMYIVLMTTCGGAAVSYLSSKLPNLYSAHDYVHILSKDDEMTVNGSDEKDVFPSATSILPVMGLCLLTSLSGFSLGPEAPMVTVGSLAGASLARKYHKLQTSRESKSTMPSKSTLERTLAYAGAAGSLTGFMKIPLAGPIFALEMTSRNCGVADSALKSWTTSIISSFVGISFVRGVMMPSVGIGGHFDYISRAAVGAVSGIEMVAIGLGCGIGGAVVGTCFHSAVRNLKQVIWSKKNAVTKASTTDKYSGIVKKVAVALVLGALSTQYPQTMFWGEGSLQCMIDGQCTPFVATHHGIPAVMMEWAKVNPNTPLTSWFAALQVGMAKFFAIALASAAKYPGGVIFPLLSNGAGISQSLLQGISNLVPGLQHSFAAPMVVMSFMAATLTSITRTPLATCLILAMTASSITPLSVLLPGVLLASYISVFASEKLSSKSFFDY</sequence>
<dbReference type="InterPro" id="IPR014743">
    <property type="entry name" value="Cl-channel_core"/>
</dbReference>
<dbReference type="PANTHER" id="PTHR43427">
    <property type="entry name" value="CHLORIDE CHANNEL PROTEIN CLC-E"/>
    <property type="match status" value="1"/>
</dbReference>
<dbReference type="CDD" id="cd00400">
    <property type="entry name" value="Voltage_gated_ClC"/>
    <property type="match status" value="1"/>
</dbReference>
<dbReference type="Proteomes" id="UP001530400">
    <property type="component" value="Unassembled WGS sequence"/>
</dbReference>
<name>A0ABD3N4L7_9STRA</name>
<dbReference type="GO" id="GO:0032259">
    <property type="term" value="P:methylation"/>
    <property type="evidence" value="ECO:0007669"/>
    <property type="project" value="UniProtKB-KW"/>
</dbReference>
<feature type="transmembrane region" description="Helical" evidence="8">
    <location>
        <begin position="268"/>
        <end position="292"/>
    </location>
</feature>
<keyword evidence="7 8" id="KW-0472">Membrane</keyword>
<feature type="signal peptide" evidence="9">
    <location>
        <begin position="1"/>
        <end position="27"/>
    </location>
</feature>
<evidence type="ECO:0000256" key="8">
    <source>
        <dbReference type="SAM" id="Phobius"/>
    </source>
</evidence>
<accession>A0ABD3N4L7</accession>
<dbReference type="InterPro" id="IPR018117">
    <property type="entry name" value="C5_DNA_meth_AS"/>
</dbReference>
<dbReference type="Pfam" id="PF00654">
    <property type="entry name" value="Voltage_CLC"/>
    <property type="match status" value="1"/>
</dbReference>
<evidence type="ECO:0008006" key="12">
    <source>
        <dbReference type="Google" id="ProtNLM"/>
    </source>
</evidence>
<protein>
    <recommendedName>
        <fullName evidence="12">Chloride channel protein</fullName>
    </recommendedName>
</protein>
<evidence type="ECO:0000256" key="5">
    <source>
        <dbReference type="ARBA" id="ARBA00022692"/>
    </source>
</evidence>
<keyword evidence="4" id="KW-0949">S-adenosyl-L-methionine</keyword>
<evidence type="ECO:0000256" key="3">
    <source>
        <dbReference type="ARBA" id="ARBA00022679"/>
    </source>
</evidence>
<dbReference type="InterPro" id="IPR001807">
    <property type="entry name" value="ClC"/>
</dbReference>
<evidence type="ECO:0000256" key="1">
    <source>
        <dbReference type="ARBA" id="ARBA00004141"/>
    </source>
</evidence>
<reference evidence="10 11" key="1">
    <citation type="submission" date="2024-10" db="EMBL/GenBank/DDBJ databases">
        <title>Updated reference genomes for cyclostephanoid diatoms.</title>
        <authorList>
            <person name="Roberts W.R."/>
            <person name="Alverson A.J."/>
        </authorList>
    </citation>
    <scope>NUCLEOTIDE SEQUENCE [LARGE SCALE GENOMIC DNA]</scope>
    <source>
        <strain evidence="10 11">AJA010-31</strain>
    </source>
</reference>
<proteinExistence type="predicted"/>
<comment type="subcellular location">
    <subcellularLocation>
        <location evidence="1">Membrane</location>
        <topology evidence="1">Multi-pass membrane protein</topology>
    </subcellularLocation>
</comment>
<dbReference type="PANTHER" id="PTHR43427:SF12">
    <property type="entry name" value="CHLORIDE TRANSPORTER"/>
    <property type="match status" value="1"/>
</dbReference>
<dbReference type="EMBL" id="JALLPJ020001297">
    <property type="protein sequence ID" value="KAL3770937.1"/>
    <property type="molecule type" value="Genomic_DNA"/>
</dbReference>
<feature type="transmembrane region" description="Helical" evidence="8">
    <location>
        <begin position="148"/>
        <end position="167"/>
    </location>
</feature>
<feature type="transmembrane region" description="Helical" evidence="8">
    <location>
        <begin position="313"/>
        <end position="333"/>
    </location>
</feature>
<dbReference type="Gene3D" id="1.10.3080.10">
    <property type="entry name" value="Clc chloride channel"/>
    <property type="match status" value="1"/>
</dbReference>
<evidence type="ECO:0000256" key="9">
    <source>
        <dbReference type="SAM" id="SignalP"/>
    </source>
</evidence>
<dbReference type="AlphaFoldDB" id="A0ABD3N4L7"/>
<evidence type="ECO:0000313" key="10">
    <source>
        <dbReference type="EMBL" id="KAL3770937.1"/>
    </source>
</evidence>
<dbReference type="GO" id="GO:0008168">
    <property type="term" value="F:methyltransferase activity"/>
    <property type="evidence" value="ECO:0007669"/>
    <property type="project" value="UniProtKB-KW"/>
</dbReference>
<keyword evidence="2" id="KW-0489">Methyltransferase</keyword>
<evidence type="ECO:0000256" key="4">
    <source>
        <dbReference type="ARBA" id="ARBA00022691"/>
    </source>
</evidence>
<evidence type="ECO:0000256" key="6">
    <source>
        <dbReference type="ARBA" id="ARBA00022989"/>
    </source>
</evidence>
<keyword evidence="9" id="KW-0732">Signal</keyword>
<keyword evidence="5 8" id="KW-0812">Transmembrane</keyword>
<feature type="transmembrane region" description="Helical" evidence="8">
    <location>
        <begin position="353"/>
        <end position="375"/>
    </location>
</feature>
<feature type="chain" id="PRO_5044808180" description="Chloride channel protein" evidence="9">
    <location>
        <begin position="28"/>
        <end position="589"/>
    </location>
</feature>
<dbReference type="PROSITE" id="PS00094">
    <property type="entry name" value="C5_MTASE_1"/>
    <property type="match status" value="1"/>
</dbReference>
<feature type="transmembrane region" description="Helical" evidence="8">
    <location>
        <begin position="548"/>
        <end position="573"/>
    </location>
</feature>